<gene>
    <name evidence="2" type="ORF">K7X08_021509</name>
</gene>
<dbReference type="EMBL" id="JAJAGQ010000010">
    <property type="protein sequence ID" value="KAJ8551494.1"/>
    <property type="molecule type" value="Genomic_DNA"/>
</dbReference>
<feature type="chain" id="PRO_5040275064" evidence="1">
    <location>
        <begin position="22"/>
        <end position="145"/>
    </location>
</feature>
<protein>
    <submittedName>
        <fullName evidence="2">Uncharacterized protein</fullName>
    </submittedName>
</protein>
<dbReference type="AlphaFoldDB" id="A0A9Q1M847"/>
<evidence type="ECO:0000313" key="3">
    <source>
        <dbReference type="Proteomes" id="UP001152561"/>
    </source>
</evidence>
<evidence type="ECO:0000256" key="1">
    <source>
        <dbReference type="SAM" id="SignalP"/>
    </source>
</evidence>
<proteinExistence type="predicted"/>
<organism evidence="2 3">
    <name type="scientific">Anisodus acutangulus</name>
    <dbReference type="NCBI Taxonomy" id="402998"/>
    <lineage>
        <taxon>Eukaryota</taxon>
        <taxon>Viridiplantae</taxon>
        <taxon>Streptophyta</taxon>
        <taxon>Embryophyta</taxon>
        <taxon>Tracheophyta</taxon>
        <taxon>Spermatophyta</taxon>
        <taxon>Magnoliopsida</taxon>
        <taxon>eudicotyledons</taxon>
        <taxon>Gunneridae</taxon>
        <taxon>Pentapetalae</taxon>
        <taxon>asterids</taxon>
        <taxon>lamiids</taxon>
        <taxon>Solanales</taxon>
        <taxon>Solanaceae</taxon>
        <taxon>Solanoideae</taxon>
        <taxon>Hyoscyameae</taxon>
        <taxon>Anisodus</taxon>
    </lineage>
</organism>
<keyword evidence="1" id="KW-0732">Signal</keyword>
<sequence length="145" mass="16376">MLLLLLTNMIYLDFLPRFIDSNITAAIVDKLAVSSLIVQVQNLNNTVFSTFKLFVAGFVTSKSLLIGKEGRSQFQFDAASTLPKLRGKSRRRNHPPVPEAPWPGQKAVDAKFVDGSQFAPLILHLSLVFLCGYTKLRYWSHYHDH</sequence>
<evidence type="ECO:0000313" key="2">
    <source>
        <dbReference type="EMBL" id="KAJ8551494.1"/>
    </source>
</evidence>
<dbReference type="Proteomes" id="UP001152561">
    <property type="component" value="Unassembled WGS sequence"/>
</dbReference>
<accession>A0A9Q1M847</accession>
<reference evidence="3" key="1">
    <citation type="journal article" date="2023" name="Proc. Natl. Acad. Sci. U.S.A.">
        <title>Genomic and structural basis for evolution of tropane alkaloid biosynthesis.</title>
        <authorList>
            <person name="Wanga Y.-J."/>
            <person name="Taina T."/>
            <person name="Yua J.-Y."/>
            <person name="Lia J."/>
            <person name="Xua B."/>
            <person name="Chenc J."/>
            <person name="D'Auriad J.C."/>
            <person name="Huanga J.-P."/>
            <person name="Huanga S.-X."/>
        </authorList>
    </citation>
    <scope>NUCLEOTIDE SEQUENCE [LARGE SCALE GENOMIC DNA]</scope>
    <source>
        <strain evidence="3">cv. KIB-2019</strain>
    </source>
</reference>
<keyword evidence="3" id="KW-1185">Reference proteome</keyword>
<comment type="caution">
    <text evidence="2">The sequence shown here is derived from an EMBL/GenBank/DDBJ whole genome shotgun (WGS) entry which is preliminary data.</text>
</comment>
<feature type="signal peptide" evidence="1">
    <location>
        <begin position="1"/>
        <end position="21"/>
    </location>
</feature>
<name>A0A9Q1M847_9SOLA</name>